<dbReference type="EMBL" id="CAJVPK010000550">
    <property type="protein sequence ID" value="CAG8525114.1"/>
    <property type="molecule type" value="Genomic_DNA"/>
</dbReference>
<reference evidence="1" key="1">
    <citation type="submission" date="2021-06" db="EMBL/GenBank/DDBJ databases">
        <authorList>
            <person name="Kallberg Y."/>
            <person name="Tangrot J."/>
            <person name="Rosling A."/>
        </authorList>
    </citation>
    <scope>NUCLEOTIDE SEQUENCE</scope>
    <source>
        <strain evidence="1">AZ414A</strain>
    </source>
</reference>
<protein>
    <submittedName>
        <fullName evidence="1">10244_t:CDS:1</fullName>
    </submittedName>
</protein>
<dbReference type="AlphaFoldDB" id="A0A9N9AAG0"/>
<dbReference type="Proteomes" id="UP000789706">
    <property type="component" value="Unassembled WGS sequence"/>
</dbReference>
<gene>
    <name evidence="1" type="ORF">DEBURN_LOCUS5860</name>
</gene>
<name>A0A9N9AAG0_9GLOM</name>
<comment type="caution">
    <text evidence="1">The sequence shown here is derived from an EMBL/GenBank/DDBJ whole genome shotgun (WGS) entry which is preliminary data.</text>
</comment>
<evidence type="ECO:0000313" key="2">
    <source>
        <dbReference type="Proteomes" id="UP000789706"/>
    </source>
</evidence>
<proteinExistence type="predicted"/>
<dbReference type="SUPFAM" id="SSF140996">
    <property type="entry name" value="Hermes dimerisation domain"/>
    <property type="match status" value="1"/>
</dbReference>
<organism evidence="1 2">
    <name type="scientific">Diversispora eburnea</name>
    <dbReference type="NCBI Taxonomy" id="1213867"/>
    <lineage>
        <taxon>Eukaryota</taxon>
        <taxon>Fungi</taxon>
        <taxon>Fungi incertae sedis</taxon>
        <taxon>Mucoromycota</taxon>
        <taxon>Glomeromycotina</taxon>
        <taxon>Glomeromycetes</taxon>
        <taxon>Diversisporales</taxon>
        <taxon>Diversisporaceae</taxon>
        <taxon>Diversispora</taxon>
    </lineage>
</organism>
<sequence>MPSDISDNEYVPDFEDSELDNTQETLINNNPENLNSEETSDIIDIPINEFEYGTKTSTSLLKEHLIKEYKYNVTIKQQTKLNFIKKLYSKDDVIRVKDYNDALLNLVIRYQLPFIIVNNKWFDEFCKTMDLRFTLPSQQYLQKQILDNFESRHIVITIKPLVELTVKLVVKLMVKPMAELMVKPTVELIAELTVELIVELTAEPMVELMIKPMVKPTVKMIVKLMVKPTVKLQLRNHGSVQLEGLTDDF</sequence>
<evidence type="ECO:0000313" key="1">
    <source>
        <dbReference type="EMBL" id="CAG8525114.1"/>
    </source>
</evidence>
<dbReference type="OrthoDB" id="2413521at2759"/>
<accession>A0A9N9AAG0</accession>
<keyword evidence="2" id="KW-1185">Reference proteome</keyword>